<keyword evidence="11 15" id="KW-0560">Oxidoreductase</keyword>
<evidence type="ECO:0000259" key="16">
    <source>
        <dbReference type="PROSITE" id="PS51819"/>
    </source>
</evidence>
<evidence type="ECO:0000256" key="9">
    <source>
        <dbReference type="ARBA" id="ARBA00022797"/>
    </source>
</evidence>
<dbReference type="Proteomes" id="UP000318422">
    <property type="component" value="Unassembled WGS sequence"/>
</dbReference>
<accession>A0A4Y4CXB4</accession>
<evidence type="ECO:0000256" key="12">
    <source>
        <dbReference type="ARBA" id="ARBA00023004"/>
    </source>
</evidence>
<dbReference type="PROSITE" id="PS51819">
    <property type="entry name" value="VOC"/>
    <property type="match status" value="2"/>
</dbReference>
<dbReference type="InterPro" id="IPR000486">
    <property type="entry name" value="Xdiol_ring_cleave_dOase_1/2"/>
</dbReference>
<dbReference type="Pfam" id="PF22247">
    <property type="entry name" value="Diox-like_N"/>
    <property type="match status" value="1"/>
</dbReference>
<evidence type="ECO:0000313" key="17">
    <source>
        <dbReference type="EMBL" id="GEC95667.1"/>
    </source>
</evidence>
<dbReference type="GO" id="GO:0008198">
    <property type="term" value="F:ferrous iron binding"/>
    <property type="evidence" value="ECO:0007669"/>
    <property type="project" value="InterPro"/>
</dbReference>
<dbReference type="InterPro" id="IPR037523">
    <property type="entry name" value="VOC_core"/>
</dbReference>
<keyword evidence="8" id="KW-0677">Repeat</keyword>
<keyword evidence="9 15" id="KW-0058">Aromatic hydrocarbons catabolism</keyword>
<dbReference type="InterPro" id="IPR054560">
    <property type="entry name" value="XylE-like_N"/>
</dbReference>
<dbReference type="RefSeq" id="WP_141351330.1">
    <property type="nucleotide sequence ID" value="NZ_BJNV01000024.1"/>
</dbReference>
<dbReference type="InterPro" id="IPR004360">
    <property type="entry name" value="Glyas_Fos-R_dOase_dom"/>
</dbReference>
<evidence type="ECO:0000256" key="7">
    <source>
        <dbReference type="ARBA" id="ARBA00022723"/>
    </source>
</evidence>
<dbReference type="Gene3D" id="3.10.180.10">
    <property type="entry name" value="2,3-Dihydroxybiphenyl 1,2-Dioxygenase, domain 1"/>
    <property type="match status" value="2"/>
</dbReference>
<dbReference type="OrthoDB" id="9804944at2"/>
<keyword evidence="10 15" id="KW-0223">Dioxygenase</keyword>
<comment type="catalytic activity">
    <reaction evidence="1">
        <text>catechol + O2 = (2Z,4E)-2-hydroxy-6-oxohexa-2,4-dienoate + H(+)</text>
        <dbReference type="Rhea" id="RHEA:17337"/>
        <dbReference type="ChEBI" id="CHEBI:15378"/>
        <dbReference type="ChEBI" id="CHEBI:15379"/>
        <dbReference type="ChEBI" id="CHEBI:18135"/>
        <dbReference type="ChEBI" id="CHEBI:71198"/>
        <dbReference type="EC" id="1.13.11.2"/>
    </reaction>
</comment>
<dbReference type="NCBIfam" id="TIGR03211">
    <property type="entry name" value="catechol_2_3"/>
    <property type="match status" value="1"/>
</dbReference>
<comment type="similarity">
    <text evidence="3 15">Belongs to the extradiol ring-cleavage dioxygenase family.</text>
</comment>
<dbReference type="PROSITE" id="PS00082">
    <property type="entry name" value="EXTRADIOL_DIOXYGENAS"/>
    <property type="match status" value="1"/>
</dbReference>
<evidence type="ECO:0000256" key="14">
    <source>
        <dbReference type="ARBA" id="ARBA00031146"/>
    </source>
</evidence>
<dbReference type="Pfam" id="PF00903">
    <property type="entry name" value="Glyoxalase"/>
    <property type="match status" value="1"/>
</dbReference>
<keyword evidence="18" id="KW-1185">Reference proteome</keyword>
<dbReference type="EMBL" id="BJNV01000024">
    <property type="protein sequence ID" value="GEC95667.1"/>
    <property type="molecule type" value="Genomic_DNA"/>
</dbReference>
<reference evidence="17 18" key="1">
    <citation type="submission" date="2019-06" db="EMBL/GenBank/DDBJ databases">
        <title>Whole genome shotgun sequence of Zoogloea ramigera NBRC 15342.</title>
        <authorList>
            <person name="Hosoyama A."/>
            <person name="Uohara A."/>
            <person name="Ohji S."/>
            <person name="Ichikawa N."/>
        </authorList>
    </citation>
    <scope>NUCLEOTIDE SEQUENCE [LARGE SCALE GENOMIC DNA]</scope>
    <source>
        <strain evidence="17 18">NBRC 15342</strain>
    </source>
</reference>
<evidence type="ECO:0000256" key="10">
    <source>
        <dbReference type="ARBA" id="ARBA00022964"/>
    </source>
</evidence>
<organism evidence="17 18">
    <name type="scientific">Zoogloea ramigera</name>
    <dbReference type="NCBI Taxonomy" id="350"/>
    <lineage>
        <taxon>Bacteria</taxon>
        <taxon>Pseudomonadati</taxon>
        <taxon>Pseudomonadota</taxon>
        <taxon>Betaproteobacteria</taxon>
        <taxon>Rhodocyclales</taxon>
        <taxon>Zoogloeaceae</taxon>
        <taxon>Zoogloea</taxon>
    </lineage>
</organism>
<dbReference type="InterPro" id="IPR029068">
    <property type="entry name" value="Glyas_Bleomycin-R_OHBP_Dase"/>
</dbReference>
<feature type="domain" description="VOC" evidence="16">
    <location>
        <begin position="8"/>
        <end position="125"/>
    </location>
</feature>
<protein>
    <recommendedName>
        <fullName evidence="6">Metapyrocatechase</fullName>
        <ecNumber evidence="5">1.13.11.2</ecNumber>
    </recommendedName>
    <alternativeName>
        <fullName evidence="14">CatO2ase</fullName>
    </alternativeName>
    <alternativeName>
        <fullName evidence="13">Catechol 2,3-dioxygenase</fullName>
    </alternativeName>
</protein>
<dbReference type="InterPro" id="IPR017624">
    <property type="entry name" value="Catechol_2-3_dOase"/>
</dbReference>
<dbReference type="EC" id="1.13.11.2" evidence="5"/>
<sequence length="315" mass="35186">MALTGVLRPGHVALRVLEMEPALKHYRDVLGLIEVARDDKNRVFLKAWDEHDHHSVVLREADEAGMDYMGWKVDSPATLKKLAADVEQSGLATEMSWIPAGEHPATGERFRFTIPTGHVMELFAEKAIVGNNCGTDGQDINPDPWPDGLKGIAATRFDHCLLYGDDLDGSVKLFTEVLGFGIAEQVMLAGDKKFMIGAFLSCSNKAHDVAFIRQPVKGKFHHASFELRSWEQVLRAGDILSRTKTSIDIGPTRHGITRGETIYFFDPSGNRNEVFSGGYIYYPDKPVITWYDESLGPAIFYHDRKLNEAFLSVFT</sequence>
<keyword evidence="12 15" id="KW-0408">Iron</keyword>
<proteinExistence type="inferred from homology"/>
<evidence type="ECO:0000256" key="1">
    <source>
        <dbReference type="ARBA" id="ARBA00000163"/>
    </source>
</evidence>
<dbReference type="SUPFAM" id="SSF54593">
    <property type="entry name" value="Glyoxalase/Bleomycin resistance protein/Dihydroxybiphenyl dioxygenase"/>
    <property type="match status" value="1"/>
</dbReference>
<gene>
    <name evidence="17" type="ORF">ZRA01_17400</name>
</gene>
<keyword evidence="7" id="KW-0479">Metal-binding</keyword>
<dbReference type="AlphaFoldDB" id="A0A4Y4CXB4"/>
<evidence type="ECO:0000256" key="4">
    <source>
        <dbReference type="ARBA" id="ARBA00011881"/>
    </source>
</evidence>
<comment type="subunit">
    <text evidence="4">Homotetramer.</text>
</comment>
<evidence type="ECO:0000256" key="2">
    <source>
        <dbReference type="ARBA" id="ARBA00001954"/>
    </source>
</evidence>
<evidence type="ECO:0000256" key="11">
    <source>
        <dbReference type="ARBA" id="ARBA00023002"/>
    </source>
</evidence>
<evidence type="ECO:0000256" key="15">
    <source>
        <dbReference type="RuleBase" id="RU000683"/>
    </source>
</evidence>
<comment type="caution">
    <text evidence="17">The sequence shown here is derived from an EMBL/GenBank/DDBJ whole genome shotgun (WGS) entry which is preliminary data.</text>
</comment>
<evidence type="ECO:0000256" key="6">
    <source>
        <dbReference type="ARBA" id="ARBA00022190"/>
    </source>
</evidence>
<evidence type="ECO:0000256" key="13">
    <source>
        <dbReference type="ARBA" id="ARBA00030369"/>
    </source>
</evidence>
<feature type="domain" description="VOC" evidence="16">
    <location>
        <begin position="156"/>
        <end position="277"/>
    </location>
</feature>
<name>A0A4Y4CXB4_ZOORA</name>
<evidence type="ECO:0000256" key="5">
    <source>
        <dbReference type="ARBA" id="ARBA00013117"/>
    </source>
</evidence>
<evidence type="ECO:0000313" key="18">
    <source>
        <dbReference type="Proteomes" id="UP000318422"/>
    </source>
</evidence>
<comment type="cofactor">
    <cofactor evidence="2 15">
        <name>Fe(2+)</name>
        <dbReference type="ChEBI" id="CHEBI:29033"/>
    </cofactor>
</comment>
<dbReference type="GO" id="GO:0018577">
    <property type="term" value="F:catechol 2,3-dioxygenase activity"/>
    <property type="evidence" value="ECO:0007669"/>
    <property type="project" value="UniProtKB-EC"/>
</dbReference>
<evidence type="ECO:0000256" key="3">
    <source>
        <dbReference type="ARBA" id="ARBA00008784"/>
    </source>
</evidence>
<evidence type="ECO:0000256" key="8">
    <source>
        <dbReference type="ARBA" id="ARBA00022737"/>
    </source>
</evidence>